<keyword evidence="1" id="KW-0472">Membrane</keyword>
<evidence type="ECO:0000256" key="1">
    <source>
        <dbReference type="SAM" id="Phobius"/>
    </source>
</evidence>
<organism evidence="2 3">
    <name type="scientific">Nocardioides flavus</name>
    <name type="common">ex Wang et al. 2016</name>
    <dbReference type="NCBI Taxonomy" id="2058780"/>
    <lineage>
        <taxon>Bacteria</taxon>
        <taxon>Bacillati</taxon>
        <taxon>Actinomycetota</taxon>
        <taxon>Actinomycetes</taxon>
        <taxon>Propionibacteriales</taxon>
        <taxon>Nocardioidaceae</taxon>
        <taxon>Nocardioides</taxon>
    </lineage>
</organism>
<evidence type="ECO:0000313" key="3">
    <source>
        <dbReference type="Proteomes" id="UP000597341"/>
    </source>
</evidence>
<keyword evidence="1" id="KW-0812">Transmembrane</keyword>
<dbReference type="Proteomes" id="UP000597341">
    <property type="component" value="Unassembled WGS sequence"/>
</dbReference>
<comment type="caution">
    <text evidence="2">The sequence shown here is derived from an EMBL/GenBank/DDBJ whole genome shotgun (WGS) entry which is preliminary data.</text>
</comment>
<dbReference type="RefSeq" id="WP_191278484.1">
    <property type="nucleotide sequence ID" value="NZ_BNAD01000002.1"/>
</dbReference>
<gene>
    <name evidence="2" type="ORF">GCM10011376_11980</name>
</gene>
<sequence length="417" mass="44824">MSLDTQLLDRMAAAVAPTVVPPGLARTALVGGRRRRRRRTGGALALATAAVVAGSVLWPGTGPLAREGQVAVGGTDSGRAALSWARSLPQGEPPALPFFGEGGIWSDGQMYDVPDEVNYAYPPREVAGGWLVMTGHDEGQLGLAVMAPDMSLRELPAETFGGGVHDARVEVSRDGRRVAYASWVVELETMAVTPVPHQPEPDESEGYGATIRMAGFTDEGLVYEGAPFDEGRGTYWLLRDDGSTIEAQPPSGWIGDDVPADFAVDYEYASDAGDTCVTSYALEDGAWSEAGHGCMGRRLGEALTVSPDRRWLVTDDIPEVWDLRDGEWRAVDMPASVGQAQMAAQMGGVVWEDADSFLLPVSDRWDDTVPMGKHYVHTVQVVRCTMSTGSCEQAGEEQDVRVTTSMWGTTELRFARS</sequence>
<keyword evidence="1" id="KW-1133">Transmembrane helix</keyword>
<proteinExistence type="predicted"/>
<protein>
    <submittedName>
        <fullName evidence="2">Uncharacterized protein</fullName>
    </submittedName>
</protein>
<dbReference type="EMBL" id="BNAD01000002">
    <property type="protein sequence ID" value="GHE16588.1"/>
    <property type="molecule type" value="Genomic_DNA"/>
</dbReference>
<feature type="transmembrane region" description="Helical" evidence="1">
    <location>
        <begin position="43"/>
        <end position="60"/>
    </location>
</feature>
<reference evidence="3" key="1">
    <citation type="journal article" date="2019" name="Int. J. Syst. Evol. Microbiol.">
        <title>The Global Catalogue of Microorganisms (GCM) 10K type strain sequencing project: providing services to taxonomists for standard genome sequencing and annotation.</title>
        <authorList>
            <consortium name="The Broad Institute Genomics Platform"/>
            <consortium name="The Broad Institute Genome Sequencing Center for Infectious Disease"/>
            <person name="Wu L."/>
            <person name="Ma J."/>
        </authorList>
    </citation>
    <scope>NUCLEOTIDE SEQUENCE [LARGE SCALE GENOMIC DNA]</scope>
    <source>
        <strain evidence="3">CGMCC 1.12791</strain>
    </source>
</reference>
<keyword evidence="3" id="KW-1185">Reference proteome</keyword>
<name>A0ABQ3HG39_9ACTN</name>
<evidence type="ECO:0000313" key="2">
    <source>
        <dbReference type="EMBL" id="GHE16588.1"/>
    </source>
</evidence>
<accession>A0ABQ3HG39</accession>